<dbReference type="WBParaSite" id="L893_g14306.t1">
    <property type="protein sequence ID" value="L893_g14306.t1"/>
    <property type="gene ID" value="L893_g14306"/>
</dbReference>
<feature type="compositionally biased region" description="Polar residues" evidence="1">
    <location>
        <begin position="66"/>
        <end position="78"/>
    </location>
</feature>
<accession>A0A1I7YAE6</accession>
<feature type="region of interest" description="Disordered" evidence="1">
    <location>
        <begin position="41"/>
        <end position="88"/>
    </location>
</feature>
<evidence type="ECO:0000256" key="1">
    <source>
        <dbReference type="SAM" id="MobiDB-lite"/>
    </source>
</evidence>
<evidence type="ECO:0000313" key="2">
    <source>
        <dbReference type="Proteomes" id="UP000095287"/>
    </source>
</evidence>
<feature type="region of interest" description="Disordered" evidence="1">
    <location>
        <begin position="1"/>
        <end position="20"/>
    </location>
</feature>
<dbReference type="Proteomes" id="UP000095287">
    <property type="component" value="Unplaced"/>
</dbReference>
<feature type="region of interest" description="Disordered" evidence="1">
    <location>
        <begin position="321"/>
        <end position="372"/>
    </location>
</feature>
<evidence type="ECO:0000313" key="3">
    <source>
        <dbReference type="WBParaSite" id="L893_g14306.t1"/>
    </source>
</evidence>
<organism evidence="2 3">
    <name type="scientific">Steinernema glaseri</name>
    <dbReference type="NCBI Taxonomy" id="37863"/>
    <lineage>
        <taxon>Eukaryota</taxon>
        <taxon>Metazoa</taxon>
        <taxon>Ecdysozoa</taxon>
        <taxon>Nematoda</taxon>
        <taxon>Chromadorea</taxon>
        <taxon>Rhabditida</taxon>
        <taxon>Tylenchina</taxon>
        <taxon>Panagrolaimomorpha</taxon>
        <taxon>Strongyloidoidea</taxon>
        <taxon>Steinernematidae</taxon>
        <taxon>Steinernema</taxon>
    </lineage>
</organism>
<proteinExistence type="predicted"/>
<dbReference type="AlphaFoldDB" id="A0A1I7YAE6"/>
<feature type="region of interest" description="Disordered" evidence="1">
    <location>
        <begin position="418"/>
        <end position="444"/>
    </location>
</feature>
<name>A0A1I7YAE6_9BILA</name>
<protein>
    <submittedName>
        <fullName evidence="3">C2H2-type domain-containing protein</fullName>
    </submittedName>
</protein>
<keyword evidence="2" id="KW-1185">Reference proteome</keyword>
<reference evidence="3" key="1">
    <citation type="submission" date="2016-11" db="UniProtKB">
        <authorList>
            <consortium name="WormBaseParasite"/>
        </authorList>
    </citation>
    <scope>IDENTIFICATION</scope>
</reference>
<sequence>MLTPRKHAKIEEENGARPMLRQLLLSPTTEEAMSPAAVHMHQQPPPTAVDTHQQLPGYYAPDYEASSFNSVSSDGINTQQIPPPPQQQNLPAYHQQPPDYPVKVDNGEYAVLSTIPQEQQFQYPYHPAPPPYGHQSMTGLPEMFSSTYAVLSGDPNVPDSNWNYYDQGYPQSDSGGFYPQPQSDYQNWSGQAVWCGQMQQENATPGDPYLDYSNDSGISSTVNDNSPPPNETLPEVERVLCIACKGVYPSKRSLTGHIGRNDVCRESIIQKCLEQPPGGTIQTAEDLIGKFTSICPFCDKFISNFKINIRRHLLLCSKSPHEAGVPSQPLSAPRRPSSKVKGVSGSPASTGPESPSFELPAQPPPKKTSNTNNADDPYICSFCAFVTVYKGNMKRHLGSCHQMNDEAIRQAGGLDSMRASARDPTMPVPAPTSARSFRGRKPKN</sequence>